<comment type="caution">
    <text evidence="4">The sequence shown here is derived from an EMBL/GenBank/DDBJ whole genome shotgun (WGS) entry which is preliminary data.</text>
</comment>
<dbReference type="SUPFAM" id="SSF109854">
    <property type="entry name" value="DinB/YfiT-like putative metalloenzymes"/>
    <property type="match status" value="1"/>
</dbReference>
<dbReference type="GO" id="GO:0046872">
    <property type="term" value="F:metal ion binding"/>
    <property type="evidence" value="ECO:0007669"/>
    <property type="project" value="UniProtKB-KW"/>
</dbReference>
<protein>
    <recommendedName>
        <fullName evidence="6">Damage-inducible protein DinB</fullName>
    </recommendedName>
</protein>
<feature type="binding site" evidence="3">
    <location>
        <position position="58"/>
    </location>
    <ligand>
        <name>a divalent metal cation</name>
        <dbReference type="ChEBI" id="CHEBI:60240"/>
    </ligand>
</feature>
<keyword evidence="5" id="KW-1185">Reference proteome</keyword>
<evidence type="ECO:0000313" key="4">
    <source>
        <dbReference type="EMBL" id="CAG4997824.1"/>
    </source>
</evidence>
<dbReference type="Proteomes" id="UP000680038">
    <property type="component" value="Unassembled WGS sequence"/>
</dbReference>
<name>A0A916JBF2_9BACT</name>
<dbReference type="InterPro" id="IPR007837">
    <property type="entry name" value="DinB"/>
</dbReference>
<dbReference type="PANTHER" id="PTHR37302">
    <property type="entry name" value="SLR1116 PROTEIN"/>
    <property type="match status" value="1"/>
</dbReference>
<evidence type="ECO:0000256" key="1">
    <source>
        <dbReference type="ARBA" id="ARBA00008635"/>
    </source>
</evidence>
<evidence type="ECO:0000256" key="2">
    <source>
        <dbReference type="ARBA" id="ARBA00022723"/>
    </source>
</evidence>
<dbReference type="PANTHER" id="PTHR37302:SF3">
    <property type="entry name" value="DAMAGE-INDUCIBLE PROTEIN DINB"/>
    <property type="match status" value="1"/>
</dbReference>
<dbReference type="InterPro" id="IPR034660">
    <property type="entry name" value="DinB/YfiT-like"/>
</dbReference>
<proteinExistence type="inferred from homology"/>
<sequence>MPATEKEVNSMLYLINNFTRYNLWANATLVHWLKTKSPELLDKEVTSSFPTIRLTLLHILKTQGYWLSVISGEEYSENQGADPESVLSEVIDQSARIVEFVESMPAESIQDETMVINPWFECNFPNFEYILHLVNHTTYHRGQIITVGRQLGLTDAPITDYNFFNVRGK</sequence>
<keyword evidence="2 3" id="KW-0479">Metal-binding</keyword>
<gene>
    <name evidence="4" type="ORF">DYBT9275_01858</name>
</gene>
<organism evidence="4 5">
    <name type="scientific">Dyadobacter helix</name>
    <dbReference type="NCBI Taxonomy" id="2822344"/>
    <lineage>
        <taxon>Bacteria</taxon>
        <taxon>Pseudomonadati</taxon>
        <taxon>Bacteroidota</taxon>
        <taxon>Cytophagia</taxon>
        <taxon>Cytophagales</taxon>
        <taxon>Spirosomataceae</taxon>
        <taxon>Dyadobacter</taxon>
    </lineage>
</organism>
<evidence type="ECO:0008006" key="6">
    <source>
        <dbReference type="Google" id="ProtNLM"/>
    </source>
</evidence>
<dbReference type="AlphaFoldDB" id="A0A916JBF2"/>
<comment type="similarity">
    <text evidence="1">Belongs to the DinB family.</text>
</comment>
<dbReference type="Pfam" id="PF05163">
    <property type="entry name" value="DinB"/>
    <property type="match status" value="1"/>
</dbReference>
<dbReference type="EMBL" id="CAJRAF010000002">
    <property type="protein sequence ID" value="CAG4997824.1"/>
    <property type="molecule type" value="Genomic_DNA"/>
</dbReference>
<evidence type="ECO:0000313" key="5">
    <source>
        <dbReference type="Proteomes" id="UP000680038"/>
    </source>
</evidence>
<feature type="binding site" evidence="3">
    <location>
        <position position="140"/>
    </location>
    <ligand>
        <name>a divalent metal cation</name>
        <dbReference type="ChEBI" id="CHEBI:60240"/>
    </ligand>
</feature>
<reference evidence="4" key="1">
    <citation type="submission" date="2021-04" db="EMBL/GenBank/DDBJ databases">
        <authorList>
            <person name="Rodrigo-Torres L."/>
            <person name="Arahal R. D."/>
            <person name="Lucena T."/>
        </authorList>
    </citation>
    <scope>NUCLEOTIDE SEQUENCE</scope>
    <source>
        <strain evidence="4">CECT 9275</strain>
    </source>
</reference>
<evidence type="ECO:0000256" key="3">
    <source>
        <dbReference type="PIRSR" id="PIRSR607837-1"/>
    </source>
</evidence>
<feature type="binding site" evidence="3">
    <location>
        <position position="136"/>
    </location>
    <ligand>
        <name>a divalent metal cation</name>
        <dbReference type="ChEBI" id="CHEBI:60240"/>
    </ligand>
</feature>
<accession>A0A916JBF2</accession>
<dbReference type="Gene3D" id="1.20.120.450">
    <property type="entry name" value="dinb family like domain"/>
    <property type="match status" value="1"/>
</dbReference>